<feature type="transmembrane region" description="Helical" evidence="1">
    <location>
        <begin position="36"/>
        <end position="55"/>
    </location>
</feature>
<organism evidence="2">
    <name type="scientific">viral metagenome</name>
    <dbReference type="NCBI Taxonomy" id="1070528"/>
    <lineage>
        <taxon>unclassified sequences</taxon>
        <taxon>metagenomes</taxon>
        <taxon>organismal metagenomes</taxon>
    </lineage>
</organism>
<evidence type="ECO:0000256" key="1">
    <source>
        <dbReference type="SAM" id="Phobius"/>
    </source>
</evidence>
<protein>
    <submittedName>
        <fullName evidence="2">Uncharacterized protein</fullName>
    </submittedName>
</protein>
<reference evidence="2" key="1">
    <citation type="journal article" date="2020" name="Nature">
        <title>Giant virus diversity and host interactions through global metagenomics.</title>
        <authorList>
            <person name="Schulz F."/>
            <person name="Roux S."/>
            <person name="Paez-Espino D."/>
            <person name="Jungbluth S."/>
            <person name="Walsh D.A."/>
            <person name="Denef V.J."/>
            <person name="McMahon K.D."/>
            <person name="Konstantinidis K.T."/>
            <person name="Eloe-Fadrosh E.A."/>
            <person name="Kyrpides N.C."/>
            <person name="Woyke T."/>
        </authorList>
    </citation>
    <scope>NUCLEOTIDE SEQUENCE</scope>
    <source>
        <strain evidence="2">GVMAG-M-3300013285-6</strain>
    </source>
</reference>
<keyword evidence="1" id="KW-0812">Transmembrane</keyword>
<dbReference type="EMBL" id="MN739168">
    <property type="protein sequence ID" value="QHS92099.1"/>
    <property type="molecule type" value="Genomic_DNA"/>
</dbReference>
<accession>A0A6C0BKL1</accession>
<keyword evidence="1" id="KW-1133">Transmembrane helix</keyword>
<keyword evidence="1" id="KW-0472">Membrane</keyword>
<sequence length="158" mass="17024">MKAFSYTVLFAILSPGLLLLVPSVFRAVLKNPLSLLAIVLNIAFFYMALTHIKYIPYLNTLEGFQDIIAPQEGSTGPPPNSGPPVTPDGNPIPDACISCVKKSNLFLQISTCETECQKEGQTSEQCNTCLQKNLPGLIKKHCTNICPASMTTGTVVPP</sequence>
<evidence type="ECO:0000313" key="2">
    <source>
        <dbReference type="EMBL" id="QHS92099.1"/>
    </source>
</evidence>
<proteinExistence type="predicted"/>
<name>A0A6C0BKL1_9ZZZZ</name>
<dbReference type="AlphaFoldDB" id="A0A6C0BKL1"/>